<gene>
    <name evidence="3" type="ORF">LZ11_01236</name>
</gene>
<dbReference type="Pfam" id="PF01842">
    <property type="entry name" value="ACT"/>
    <property type="match status" value="1"/>
</dbReference>
<organism evidence="3 4">
    <name type="scientific">Thermosediminibacter litoriperuensis</name>
    <dbReference type="NCBI Taxonomy" id="291989"/>
    <lineage>
        <taxon>Bacteria</taxon>
        <taxon>Bacillati</taxon>
        <taxon>Bacillota</taxon>
        <taxon>Clostridia</taxon>
        <taxon>Thermosediminibacterales</taxon>
        <taxon>Thermosediminibacteraceae</taxon>
        <taxon>Thermosediminibacter</taxon>
    </lineage>
</organism>
<dbReference type="RefSeq" id="WP_148867077.1">
    <property type="nucleotide sequence ID" value="NZ_VNHO01000011.1"/>
</dbReference>
<dbReference type="NCBIfam" id="NF003361">
    <property type="entry name" value="PRK04435.1"/>
    <property type="match status" value="1"/>
</dbReference>
<dbReference type="InterPro" id="IPR002912">
    <property type="entry name" value="ACT_dom"/>
</dbReference>
<name>A0A5S5ASA2_9FIRM</name>
<dbReference type="PROSITE" id="PS51671">
    <property type="entry name" value="ACT"/>
    <property type="match status" value="1"/>
</dbReference>
<comment type="caution">
    <text evidence="3">The sequence shown here is derived from an EMBL/GenBank/DDBJ whole genome shotgun (WGS) entry which is preliminary data.</text>
</comment>
<comment type="similarity">
    <text evidence="1">Belongs to the UPF0735 family.</text>
</comment>
<evidence type="ECO:0000256" key="1">
    <source>
        <dbReference type="HAMAP-Rule" id="MF_00707"/>
    </source>
</evidence>
<sequence length="148" mass="16691">MLTESKGLYIIKEEILPEIIKKTVKAKELLKNGDVKTVNEATEMVGMSRSAFYKYKDYIFPFYEASVGKIITIALILEHRPGVLSGILDEIARARGNILTINQNIPLQGLANVTISFDTREMIKNPEELLEALEEKPGVREIEIVARE</sequence>
<dbReference type="PIRSF" id="PIRSF025624">
    <property type="entry name" value="ACT_PheB"/>
    <property type="match status" value="1"/>
</dbReference>
<dbReference type="AlphaFoldDB" id="A0A5S5ASA2"/>
<feature type="domain" description="ACT" evidence="2">
    <location>
        <begin position="72"/>
        <end position="147"/>
    </location>
</feature>
<evidence type="ECO:0000259" key="2">
    <source>
        <dbReference type="PROSITE" id="PS51671"/>
    </source>
</evidence>
<dbReference type="OrthoDB" id="9788773at2"/>
<dbReference type="HAMAP" id="MF_00707">
    <property type="entry name" value="UPF0735"/>
    <property type="match status" value="1"/>
</dbReference>
<protein>
    <recommendedName>
        <fullName evidence="1">UPF0735 ACT domain-containing protein LZ11_01236</fullName>
    </recommendedName>
</protein>
<dbReference type="InterPro" id="IPR045865">
    <property type="entry name" value="ACT-like_dom_sf"/>
</dbReference>
<dbReference type="SUPFAM" id="SSF55021">
    <property type="entry name" value="ACT-like"/>
    <property type="match status" value="1"/>
</dbReference>
<accession>A0A5S5ASA2</accession>
<dbReference type="Gene3D" id="3.30.70.260">
    <property type="match status" value="1"/>
</dbReference>
<evidence type="ECO:0000313" key="3">
    <source>
        <dbReference type="EMBL" id="TYP54913.1"/>
    </source>
</evidence>
<evidence type="ECO:0000313" key="4">
    <source>
        <dbReference type="Proteomes" id="UP000322294"/>
    </source>
</evidence>
<dbReference type="Proteomes" id="UP000322294">
    <property type="component" value="Unassembled WGS sequence"/>
</dbReference>
<reference evidence="3 4" key="1">
    <citation type="submission" date="2019-07" db="EMBL/GenBank/DDBJ databases">
        <title>Genomic Encyclopedia of Type Strains, Phase I: the one thousand microbial genomes (KMG-I) project.</title>
        <authorList>
            <person name="Kyrpides N."/>
        </authorList>
    </citation>
    <scope>NUCLEOTIDE SEQUENCE [LARGE SCALE GENOMIC DNA]</scope>
    <source>
        <strain evidence="3 4">DSM 16647</strain>
    </source>
</reference>
<proteinExistence type="inferred from homology"/>
<dbReference type="EMBL" id="VNHO01000011">
    <property type="protein sequence ID" value="TYP54913.1"/>
    <property type="molecule type" value="Genomic_DNA"/>
</dbReference>
<keyword evidence="4" id="KW-1185">Reference proteome</keyword>
<dbReference type="InterPro" id="IPR008310">
    <property type="entry name" value="UPF0735_ACT_dom-cont"/>
</dbReference>